<evidence type="ECO:0000256" key="2">
    <source>
        <dbReference type="ARBA" id="ARBA00011902"/>
    </source>
</evidence>
<keyword evidence="7" id="KW-0547">Nucleotide-binding</keyword>
<evidence type="ECO:0000256" key="15">
    <source>
        <dbReference type="ARBA" id="ARBA00023180"/>
    </source>
</evidence>
<evidence type="ECO:0000256" key="9">
    <source>
        <dbReference type="ARBA" id="ARBA00022840"/>
    </source>
</evidence>
<keyword evidence="11" id="KW-0472">Membrane</keyword>
<keyword evidence="14" id="KW-0675">Receptor</keyword>
<keyword evidence="5" id="KW-0812">Transmembrane</keyword>
<evidence type="ECO:0000256" key="11">
    <source>
        <dbReference type="ARBA" id="ARBA00023136"/>
    </source>
</evidence>
<evidence type="ECO:0000256" key="4">
    <source>
        <dbReference type="ARBA" id="ARBA00022679"/>
    </source>
</evidence>
<evidence type="ECO:0000256" key="7">
    <source>
        <dbReference type="ARBA" id="ARBA00022741"/>
    </source>
</evidence>
<evidence type="ECO:0000256" key="3">
    <source>
        <dbReference type="ARBA" id="ARBA00022475"/>
    </source>
</evidence>
<dbReference type="RefSeq" id="WP_305006340.1">
    <property type="nucleotide sequence ID" value="NZ_JAUQSY010000006.1"/>
</dbReference>
<sequence length="264" mass="25850">MKHVSSFVGSLLLSMVLLGPALAQTVGIGTSTPAASAALDVTAPANDKGFLPPRLSEAQRNAIASPAAGLTIFNTDSKHLNVWDGTGWTAPISNTEAAYVPGAQTFGFTGGPQTYTVPRGVTSIVIDAVGASGMAGKANPFPPASKGARVVATLAVTPGEVLTVVVGGAASTPLINWYAGVGAPPAAVGGGGYNGGGNVKYTNIYSAPVPPPQSYWYQAEYHGGGGGATDVRRGGTALGHRVVVAAGGGGASLGAPGGDGGGLV</sequence>
<keyword evidence="9" id="KW-0067">ATP-binding</keyword>
<dbReference type="Pfam" id="PF12810">
    <property type="entry name" value="ALK_LTK_GRD"/>
    <property type="match status" value="1"/>
</dbReference>
<evidence type="ECO:0000256" key="1">
    <source>
        <dbReference type="ARBA" id="ARBA00004251"/>
    </source>
</evidence>
<evidence type="ECO:0000256" key="5">
    <source>
        <dbReference type="ARBA" id="ARBA00022692"/>
    </source>
</evidence>
<reference evidence="18" key="1">
    <citation type="submission" date="2023-07" db="EMBL/GenBank/DDBJ databases">
        <authorList>
            <person name="Kim M.K."/>
        </authorList>
    </citation>
    <scope>NUCLEOTIDE SEQUENCE</scope>
    <source>
        <strain evidence="18">ASUV-10-1</strain>
    </source>
</reference>
<evidence type="ECO:0000313" key="19">
    <source>
        <dbReference type="Proteomes" id="UP001176429"/>
    </source>
</evidence>
<evidence type="ECO:0000256" key="8">
    <source>
        <dbReference type="ARBA" id="ARBA00022777"/>
    </source>
</evidence>
<name>A0ABT9BEB8_9BACT</name>
<keyword evidence="12" id="KW-0829">Tyrosine-protein kinase</keyword>
<keyword evidence="8" id="KW-0418">Kinase</keyword>
<keyword evidence="13" id="KW-1015">Disulfide bond</keyword>
<dbReference type="EMBL" id="JAUQSY010000006">
    <property type="protein sequence ID" value="MDO7875021.1"/>
    <property type="molecule type" value="Genomic_DNA"/>
</dbReference>
<keyword evidence="4" id="KW-0808">Transferase</keyword>
<evidence type="ECO:0000256" key="13">
    <source>
        <dbReference type="ARBA" id="ARBA00023157"/>
    </source>
</evidence>
<dbReference type="EC" id="2.7.10.1" evidence="2"/>
<feature type="domain" description="ALK/LTK-like glycine-rich" evidence="17">
    <location>
        <begin position="126"/>
        <end position="263"/>
    </location>
</feature>
<evidence type="ECO:0000256" key="14">
    <source>
        <dbReference type="ARBA" id="ARBA00023170"/>
    </source>
</evidence>
<evidence type="ECO:0000259" key="17">
    <source>
        <dbReference type="Pfam" id="PF12810"/>
    </source>
</evidence>
<dbReference type="Proteomes" id="UP001176429">
    <property type="component" value="Unassembled WGS sequence"/>
</dbReference>
<evidence type="ECO:0000256" key="16">
    <source>
        <dbReference type="SAM" id="SignalP"/>
    </source>
</evidence>
<keyword evidence="15" id="KW-0325">Glycoprotein</keyword>
<comment type="subcellular location">
    <subcellularLocation>
        <location evidence="1">Cell membrane</location>
        <topology evidence="1">Single-pass type I membrane protein</topology>
    </subcellularLocation>
</comment>
<keyword evidence="19" id="KW-1185">Reference proteome</keyword>
<evidence type="ECO:0000313" key="18">
    <source>
        <dbReference type="EMBL" id="MDO7875021.1"/>
    </source>
</evidence>
<organism evidence="18 19">
    <name type="scientific">Hymenobacter aranciens</name>
    <dbReference type="NCBI Taxonomy" id="3063996"/>
    <lineage>
        <taxon>Bacteria</taxon>
        <taxon>Pseudomonadati</taxon>
        <taxon>Bacteroidota</taxon>
        <taxon>Cytophagia</taxon>
        <taxon>Cytophagales</taxon>
        <taxon>Hymenobacteraceae</taxon>
        <taxon>Hymenobacter</taxon>
    </lineage>
</organism>
<gene>
    <name evidence="18" type="ORF">Q5H93_09795</name>
</gene>
<feature type="signal peptide" evidence="16">
    <location>
        <begin position="1"/>
        <end position="23"/>
    </location>
</feature>
<evidence type="ECO:0000256" key="12">
    <source>
        <dbReference type="ARBA" id="ARBA00023137"/>
    </source>
</evidence>
<keyword evidence="10" id="KW-1133">Transmembrane helix</keyword>
<protein>
    <recommendedName>
        <fullName evidence="2">receptor protein-tyrosine kinase</fullName>
        <ecNumber evidence="2">2.7.10.1</ecNumber>
    </recommendedName>
</protein>
<comment type="caution">
    <text evidence="18">The sequence shown here is derived from an EMBL/GenBank/DDBJ whole genome shotgun (WGS) entry which is preliminary data.</text>
</comment>
<feature type="chain" id="PRO_5045647339" description="receptor protein-tyrosine kinase" evidence="16">
    <location>
        <begin position="24"/>
        <end position="264"/>
    </location>
</feature>
<keyword evidence="6 16" id="KW-0732">Signal</keyword>
<dbReference type="InterPro" id="IPR055163">
    <property type="entry name" value="ALK/LTK-like_GRD"/>
</dbReference>
<feature type="non-terminal residue" evidence="18">
    <location>
        <position position="264"/>
    </location>
</feature>
<proteinExistence type="predicted"/>
<evidence type="ECO:0000256" key="6">
    <source>
        <dbReference type="ARBA" id="ARBA00022729"/>
    </source>
</evidence>
<keyword evidence="3" id="KW-1003">Cell membrane</keyword>
<accession>A0ABT9BEB8</accession>
<evidence type="ECO:0000256" key="10">
    <source>
        <dbReference type="ARBA" id="ARBA00022989"/>
    </source>
</evidence>